<dbReference type="KEGG" id="hha:Hhal_2305"/>
<evidence type="ECO:0000256" key="3">
    <source>
        <dbReference type="ARBA" id="ARBA00022490"/>
    </source>
</evidence>
<evidence type="ECO:0000313" key="14">
    <source>
        <dbReference type="Proteomes" id="UP000000647"/>
    </source>
</evidence>
<dbReference type="eggNOG" id="COG0552">
    <property type="taxonomic scope" value="Bacteria"/>
</dbReference>
<dbReference type="FunFam" id="1.20.120.140:FF:000002">
    <property type="entry name" value="Signal recognition particle receptor FtsY"/>
    <property type="match status" value="1"/>
</dbReference>
<dbReference type="GO" id="GO:0005737">
    <property type="term" value="C:cytoplasm"/>
    <property type="evidence" value="ECO:0007669"/>
    <property type="project" value="UniProtKB-SubCell"/>
</dbReference>
<dbReference type="PANTHER" id="PTHR43134">
    <property type="entry name" value="SIGNAL RECOGNITION PARTICLE RECEPTOR SUBUNIT ALPHA"/>
    <property type="match status" value="1"/>
</dbReference>
<dbReference type="Gene3D" id="1.20.120.140">
    <property type="entry name" value="Signal recognition particle SRP54, nucleotide-binding domain"/>
    <property type="match status" value="1"/>
</dbReference>
<feature type="domain" description="SRP54-type proteins GTP-binding" evidence="12">
    <location>
        <begin position="287"/>
        <end position="300"/>
    </location>
</feature>
<keyword evidence="8 11" id="KW-0675">Receptor</keyword>
<dbReference type="Pfam" id="PF00448">
    <property type="entry name" value="SRP54"/>
    <property type="match status" value="1"/>
</dbReference>
<dbReference type="EC" id="3.6.5.4" evidence="11"/>
<dbReference type="GO" id="GO:0005525">
    <property type="term" value="F:GTP binding"/>
    <property type="evidence" value="ECO:0007669"/>
    <property type="project" value="UniProtKB-UniRule"/>
</dbReference>
<dbReference type="GO" id="GO:0005886">
    <property type="term" value="C:plasma membrane"/>
    <property type="evidence" value="ECO:0007669"/>
    <property type="project" value="UniProtKB-SubCell"/>
</dbReference>
<evidence type="ECO:0000256" key="10">
    <source>
        <dbReference type="ARBA" id="ARBA00053570"/>
    </source>
</evidence>
<evidence type="ECO:0000256" key="8">
    <source>
        <dbReference type="ARBA" id="ARBA00023170"/>
    </source>
</evidence>
<dbReference type="RefSeq" id="WP_011815090.1">
    <property type="nucleotide sequence ID" value="NC_008789.1"/>
</dbReference>
<organism evidence="13 14">
    <name type="scientific">Halorhodospira halophila (strain DSM 244 / SL1)</name>
    <name type="common">Ectothiorhodospira halophila (strain DSM 244 / SL1)</name>
    <dbReference type="NCBI Taxonomy" id="349124"/>
    <lineage>
        <taxon>Bacteria</taxon>
        <taxon>Pseudomonadati</taxon>
        <taxon>Pseudomonadota</taxon>
        <taxon>Gammaproteobacteria</taxon>
        <taxon>Chromatiales</taxon>
        <taxon>Ectothiorhodospiraceae</taxon>
        <taxon>Halorhodospira</taxon>
    </lineage>
</organism>
<keyword evidence="6 11" id="KW-0342">GTP-binding</keyword>
<evidence type="ECO:0000256" key="1">
    <source>
        <dbReference type="ARBA" id="ARBA00004413"/>
    </source>
</evidence>
<dbReference type="GO" id="GO:0006614">
    <property type="term" value="P:SRP-dependent cotranslational protein targeting to membrane"/>
    <property type="evidence" value="ECO:0007669"/>
    <property type="project" value="InterPro"/>
</dbReference>
<dbReference type="InterPro" id="IPR027417">
    <property type="entry name" value="P-loop_NTPase"/>
</dbReference>
<proteinExistence type="inferred from homology"/>
<dbReference type="InterPro" id="IPR003593">
    <property type="entry name" value="AAA+_ATPase"/>
</dbReference>
<dbReference type="InterPro" id="IPR000897">
    <property type="entry name" value="SRP54_GTPase_dom"/>
</dbReference>
<dbReference type="HAMAP" id="MF_00920">
    <property type="entry name" value="FtsY"/>
    <property type="match status" value="1"/>
</dbReference>
<evidence type="ECO:0000256" key="11">
    <source>
        <dbReference type="HAMAP-Rule" id="MF_00920"/>
    </source>
</evidence>
<dbReference type="GO" id="GO:0003924">
    <property type="term" value="F:GTPase activity"/>
    <property type="evidence" value="ECO:0007669"/>
    <property type="project" value="UniProtKB-UniRule"/>
</dbReference>
<evidence type="ECO:0000256" key="2">
    <source>
        <dbReference type="ARBA" id="ARBA00022475"/>
    </source>
</evidence>
<comment type="subunit">
    <text evidence="11">Part of the signal recognition particle protein translocation system, which is composed of SRP and FtsY. SRP is a ribonucleoprotein composed of Ffh and a 4.5S RNA molecule.</text>
</comment>
<reference evidence="13 14" key="2">
    <citation type="journal article" date="2013" name="Stand. Genomic Sci.">
        <title>Complete genome sequence of Halorhodospira halophila SL1.</title>
        <authorList>
            <person name="Challacombe J.F."/>
            <person name="Majid S."/>
            <person name="Deole R."/>
            <person name="Brettin T.S."/>
            <person name="Bruce D."/>
            <person name="Delano S.F."/>
            <person name="Detter J.C."/>
            <person name="Gleasner C.D."/>
            <person name="Han C.S."/>
            <person name="Misra M."/>
            <person name="Reitenga K.G."/>
            <person name="Mikhailova N."/>
            <person name="Woyke T."/>
            <person name="Pitluck S."/>
            <person name="Nolan M."/>
            <person name="Land M.L."/>
            <person name="Saunders E."/>
            <person name="Tapia R."/>
            <person name="Lapidus A."/>
            <person name="Ivanova N."/>
            <person name="Hoff W.D."/>
        </authorList>
    </citation>
    <scope>NUCLEOTIDE SEQUENCE [LARGE SCALE GENOMIC DNA]</scope>
    <source>
        <strain evidence="14">DSM 244 / SL1</strain>
    </source>
</reference>
<dbReference type="GO" id="GO:0005047">
    <property type="term" value="F:signal recognition particle binding"/>
    <property type="evidence" value="ECO:0007669"/>
    <property type="project" value="TreeGrafter"/>
</dbReference>
<accession>A1WZF6</accession>
<dbReference type="SMART" id="SM00963">
    <property type="entry name" value="SRP54_N"/>
    <property type="match status" value="1"/>
</dbReference>
<feature type="binding site" evidence="11">
    <location>
        <begin position="202"/>
        <end position="206"/>
    </location>
    <ligand>
        <name>GTP</name>
        <dbReference type="ChEBI" id="CHEBI:37565"/>
    </ligand>
</feature>
<comment type="catalytic activity">
    <reaction evidence="9 11">
        <text>GTP + H2O = GDP + phosphate + H(+)</text>
        <dbReference type="Rhea" id="RHEA:19669"/>
        <dbReference type="ChEBI" id="CHEBI:15377"/>
        <dbReference type="ChEBI" id="CHEBI:15378"/>
        <dbReference type="ChEBI" id="CHEBI:37565"/>
        <dbReference type="ChEBI" id="CHEBI:43474"/>
        <dbReference type="ChEBI" id="CHEBI:58189"/>
        <dbReference type="EC" id="3.6.5.4"/>
    </reaction>
</comment>
<keyword evidence="11" id="KW-0997">Cell inner membrane</keyword>
<dbReference type="InterPro" id="IPR042101">
    <property type="entry name" value="SRP54_N_sf"/>
</dbReference>
<dbReference type="InterPro" id="IPR013822">
    <property type="entry name" value="Signal_recog_particl_SRP54_hlx"/>
</dbReference>
<keyword evidence="2 11" id="KW-1003">Cell membrane</keyword>
<evidence type="ECO:0000259" key="12">
    <source>
        <dbReference type="PROSITE" id="PS00300"/>
    </source>
</evidence>
<dbReference type="Gene3D" id="3.40.50.300">
    <property type="entry name" value="P-loop containing nucleotide triphosphate hydrolases"/>
    <property type="match status" value="1"/>
</dbReference>
<keyword evidence="3 11" id="KW-0963">Cytoplasm</keyword>
<name>A1WZF6_HALHL</name>
<comment type="subcellular location">
    <subcellularLocation>
        <location evidence="11">Cell inner membrane</location>
        <topology evidence="11">Peripheral membrane protein</topology>
        <orientation evidence="11">Cytoplasmic side</orientation>
    </subcellularLocation>
    <subcellularLocation>
        <location evidence="11">Cytoplasm</location>
    </subcellularLocation>
    <subcellularLocation>
        <location evidence="1">Cell membrane</location>
        <topology evidence="1">Peripheral membrane protein</topology>
        <orientation evidence="1">Cytoplasmic side</orientation>
    </subcellularLocation>
</comment>
<dbReference type="Pfam" id="PF02881">
    <property type="entry name" value="SRP54_N"/>
    <property type="match status" value="1"/>
</dbReference>
<protein>
    <recommendedName>
        <fullName evidence="11">Signal recognition particle receptor FtsY</fullName>
        <shortName evidence="11">SRP receptor</shortName>
        <ecNumber evidence="11">3.6.5.4</ecNumber>
    </recommendedName>
</protein>
<keyword evidence="5 11" id="KW-0378">Hydrolase</keyword>
<dbReference type="SMART" id="SM00962">
    <property type="entry name" value="SRP54"/>
    <property type="match status" value="1"/>
</dbReference>
<dbReference type="PROSITE" id="PS00300">
    <property type="entry name" value="SRP54"/>
    <property type="match status" value="1"/>
</dbReference>
<sequence>MSESEKTDKRPGLMGRLRNGLRRTRSGLTEGLATLFVGRRELDDELLEELEMRLLQADVGMEATQKVLDGLVERLGGSGGGTGETVLEALRSEIVKVLEPVEKPLQIDTDKRPFVILTVGVNGAGKTTTIGKLAARFQNEGRSVMVAAGDTFRAAAVDQLQQWGERVGCPVIAQPTGSDPASVVFDAHQAARARGADVLIADTAGRLHTQDNLMEELRKIRRVLGRQDADAPHETLLVLDGGNGQNALAQAEQFGAAVNVTGLAVTKLDGTARGGVLLALAERLQVPVRYIGVGEKVEDLRTFRAADFAEALTAE</sequence>
<feature type="binding site" evidence="11">
    <location>
        <begin position="120"/>
        <end position="127"/>
    </location>
    <ligand>
        <name>GTP</name>
        <dbReference type="ChEBI" id="CHEBI:37565"/>
    </ligand>
</feature>
<dbReference type="STRING" id="349124.Hhal_2305"/>
<dbReference type="PANTHER" id="PTHR43134:SF1">
    <property type="entry name" value="SIGNAL RECOGNITION PARTICLE RECEPTOR SUBUNIT ALPHA"/>
    <property type="match status" value="1"/>
</dbReference>
<dbReference type="OrthoDB" id="9804720at2"/>
<dbReference type="SMART" id="SM00382">
    <property type="entry name" value="AAA"/>
    <property type="match status" value="1"/>
</dbReference>
<dbReference type="HOGENOM" id="CLU_009301_3_0_6"/>
<dbReference type="SUPFAM" id="SSF52540">
    <property type="entry name" value="P-loop containing nucleoside triphosphate hydrolases"/>
    <property type="match status" value="1"/>
</dbReference>
<dbReference type="NCBIfam" id="TIGR00064">
    <property type="entry name" value="ftsY"/>
    <property type="match status" value="1"/>
</dbReference>
<keyword evidence="4 11" id="KW-0547">Nucleotide-binding</keyword>
<dbReference type="CDD" id="cd17874">
    <property type="entry name" value="FtsY"/>
    <property type="match status" value="1"/>
</dbReference>
<feature type="binding site" evidence="11">
    <location>
        <begin position="266"/>
        <end position="269"/>
    </location>
    <ligand>
        <name>GTP</name>
        <dbReference type="ChEBI" id="CHEBI:37565"/>
    </ligand>
</feature>
<dbReference type="AlphaFoldDB" id="A1WZF6"/>
<evidence type="ECO:0000313" key="13">
    <source>
        <dbReference type="EMBL" id="ABM63068.1"/>
    </source>
</evidence>
<gene>
    <name evidence="11" type="primary">ftsY</name>
    <name evidence="13" type="ordered locus">Hhal_2305</name>
</gene>
<keyword evidence="14" id="KW-1185">Reference proteome</keyword>
<comment type="function">
    <text evidence="10 11">Involved in targeting and insertion of nascent membrane proteins into the cytoplasmic membrane. Acts as a receptor for the complex formed by the signal recognition particle (SRP) and the ribosome-nascent chain (RNC). Interaction with SRP-RNC leads to the transfer of the RNC complex to the Sec translocase for insertion into the membrane, the hydrolysis of GTP by both Ffh and FtsY, and the dissociation of the SRP-FtsY complex into the individual components.</text>
</comment>
<evidence type="ECO:0000256" key="9">
    <source>
        <dbReference type="ARBA" id="ARBA00048027"/>
    </source>
</evidence>
<dbReference type="Proteomes" id="UP000000647">
    <property type="component" value="Chromosome"/>
</dbReference>
<evidence type="ECO:0000256" key="6">
    <source>
        <dbReference type="ARBA" id="ARBA00023134"/>
    </source>
</evidence>
<evidence type="ECO:0000256" key="7">
    <source>
        <dbReference type="ARBA" id="ARBA00023136"/>
    </source>
</evidence>
<keyword evidence="7 11" id="KW-0472">Membrane</keyword>
<evidence type="ECO:0000256" key="4">
    <source>
        <dbReference type="ARBA" id="ARBA00022741"/>
    </source>
</evidence>
<dbReference type="FunFam" id="3.40.50.300:FF:000053">
    <property type="entry name" value="Signal recognition particle receptor FtsY"/>
    <property type="match status" value="1"/>
</dbReference>
<dbReference type="EMBL" id="CP000544">
    <property type="protein sequence ID" value="ABM63068.1"/>
    <property type="molecule type" value="Genomic_DNA"/>
</dbReference>
<dbReference type="InterPro" id="IPR004390">
    <property type="entry name" value="SR_rcpt_FtsY"/>
</dbReference>
<evidence type="ECO:0000256" key="5">
    <source>
        <dbReference type="ARBA" id="ARBA00022801"/>
    </source>
</evidence>
<comment type="similarity">
    <text evidence="11">Belongs to the GTP-binding SRP family. FtsY subfamily.</text>
</comment>
<reference evidence="14" key="1">
    <citation type="submission" date="2006-12" db="EMBL/GenBank/DDBJ databases">
        <title>Complete sequence of Halorhodospira halophila SL1.</title>
        <authorList>
            <consortium name="US DOE Joint Genome Institute"/>
            <person name="Copeland A."/>
            <person name="Lucas S."/>
            <person name="Lapidus A."/>
            <person name="Barry K."/>
            <person name="Detter J.C."/>
            <person name="Glavina del Rio T."/>
            <person name="Hammon N."/>
            <person name="Israni S."/>
            <person name="Dalin E."/>
            <person name="Tice H."/>
            <person name="Pitluck S."/>
            <person name="Saunders E."/>
            <person name="Brettin T."/>
            <person name="Bruce D."/>
            <person name="Han C."/>
            <person name="Tapia R."/>
            <person name="Schmutz J."/>
            <person name="Larimer F."/>
            <person name="Land M."/>
            <person name="Hauser L."/>
            <person name="Kyrpides N."/>
            <person name="Mikhailova N."/>
            <person name="Hoff W."/>
            <person name="Richardson P."/>
        </authorList>
    </citation>
    <scope>NUCLEOTIDE SEQUENCE [LARGE SCALE GENOMIC DNA]</scope>
    <source>
        <strain evidence="14">DSM 244 / SL1</strain>
    </source>
</reference>